<dbReference type="Proteomes" id="UP000240322">
    <property type="component" value="Unassembled WGS sequence"/>
</dbReference>
<organism evidence="2 3">
    <name type="scientific">Candidatus Marsarchaeota G2 archaeon OSP_D</name>
    <dbReference type="NCBI Taxonomy" id="1978157"/>
    <lineage>
        <taxon>Archaea</taxon>
        <taxon>Candidatus Marsarchaeota</taxon>
        <taxon>Candidatus Marsarchaeota group 2</taxon>
    </lineage>
</organism>
<sequence length="64" mass="6699">MRGFKRYISAAAALLGLASSAQMVDAQAPINPVPTPIPGINLAQLVNYAFYVAWIVVGIGLARA</sequence>
<gene>
    <name evidence="2" type="ORF">B9Q03_14050</name>
</gene>
<evidence type="ECO:0000256" key="1">
    <source>
        <dbReference type="SAM" id="Phobius"/>
    </source>
</evidence>
<dbReference type="AlphaFoldDB" id="A0A2R6A8C1"/>
<keyword evidence="1" id="KW-0472">Membrane</keyword>
<name>A0A2R6A8C1_9ARCH</name>
<evidence type="ECO:0000313" key="3">
    <source>
        <dbReference type="Proteomes" id="UP000240322"/>
    </source>
</evidence>
<dbReference type="EMBL" id="NEXE01000351">
    <property type="protein sequence ID" value="PSN82589.1"/>
    <property type="molecule type" value="Genomic_DNA"/>
</dbReference>
<comment type="caution">
    <text evidence="2">The sequence shown here is derived from an EMBL/GenBank/DDBJ whole genome shotgun (WGS) entry which is preliminary data.</text>
</comment>
<keyword evidence="1" id="KW-0812">Transmembrane</keyword>
<proteinExistence type="predicted"/>
<evidence type="ECO:0000313" key="2">
    <source>
        <dbReference type="EMBL" id="PSN82589.1"/>
    </source>
</evidence>
<accession>A0A2R6A8C1</accession>
<protein>
    <submittedName>
        <fullName evidence="2">Uncharacterized protein</fullName>
    </submittedName>
</protein>
<feature type="transmembrane region" description="Helical" evidence="1">
    <location>
        <begin position="42"/>
        <end position="62"/>
    </location>
</feature>
<feature type="non-terminal residue" evidence="2">
    <location>
        <position position="64"/>
    </location>
</feature>
<reference evidence="2 3" key="1">
    <citation type="submission" date="2017-04" db="EMBL/GenBank/DDBJ databases">
        <title>Novel microbial lineages endemic to geothermal iron-oxide mats fill important gaps in the evolutionary history of Archaea.</title>
        <authorList>
            <person name="Jay Z.J."/>
            <person name="Beam J.P."/>
            <person name="Dlakic M."/>
            <person name="Rusch D.B."/>
            <person name="Kozubal M.A."/>
            <person name="Inskeep W.P."/>
        </authorList>
    </citation>
    <scope>NUCLEOTIDE SEQUENCE [LARGE SCALE GENOMIC DNA]</scope>
    <source>
        <strain evidence="2">OSP_D</strain>
    </source>
</reference>
<keyword evidence="1" id="KW-1133">Transmembrane helix</keyword>